<keyword evidence="2" id="KW-1185">Reference proteome</keyword>
<evidence type="ECO:0000313" key="2">
    <source>
        <dbReference type="Proteomes" id="UP001329915"/>
    </source>
</evidence>
<protein>
    <submittedName>
        <fullName evidence="1">Glycoside hydrolase family 125 protein</fullName>
    </submittedName>
</protein>
<dbReference type="PANTHER" id="PTHR31047:SF0">
    <property type="entry name" value="MEIOTICALLY UP-REGULATED GENE 157 PROTEIN"/>
    <property type="match status" value="1"/>
</dbReference>
<keyword evidence="1" id="KW-0378">Hydrolase</keyword>
<dbReference type="InterPro" id="IPR008928">
    <property type="entry name" value="6-hairpin_glycosidase_sf"/>
</dbReference>
<dbReference type="Gene3D" id="1.50.10.10">
    <property type="match status" value="1"/>
</dbReference>
<dbReference type="InterPro" id="IPR008313">
    <property type="entry name" value="GH125"/>
</dbReference>
<dbReference type="GO" id="GO:0005975">
    <property type="term" value="P:carbohydrate metabolic process"/>
    <property type="evidence" value="ECO:0007669"/>
    <property type="project" value="InterPro"/>
</dbReference>
<dbReference type="Proteomes" id="UP001329915">
    <property type="component" value="Chromosome"/>
</dbReference>
<sequence>MLLTVPGEINKHNRYMLTGNDYVSLPWIGTDGSIKEAGVVHYGNNCLVRFSSSSAEGLISPIVSIDGKVKEFQWHWHLLEHWIPMGRLMYGDVVVTITVLTPVDEKGFCCRLSAANRGPENHRVVLGFNVAAGEVQKHIFSSMPLPHSRHFFHQWTQTLVLDGGPGGPALAMGGELEWEACDRRGRYRFKQKEFLLSPGEQIGMTLYAAVNKEADGAATGVIHLRRVGWGRLLARTVKWLSMRKPLFPQNDSCGLFYRNLWFNYFYAAGKAVDNGNLVSVTSRSPYYYVSGAFWARDSLLWSFPALLLVSPARAKGVLKAAFVRHLRHAGKHAHYLDGTELYPGFELDQLAAYAVAVKKYLSRTRDFSLLRGADIKRGLESLAAKLLACKGKEGLYRTFLDPSDDPVSYPYLTYDNVLCWRALRNLAGFFQIMGNRVMCTRINKAAKELKNNIYRRCMTDGPCGRMFCWAVDGRGNYELYDAPPGSLQLITWYGFCTPESTAYRNTVKWIYSRHNPYYIPGKYKGLGSKHAYFPWVLSLANDLLSGAHHDVSAVLEGLTMDNGYACETYRPENGMAATGAAFAACAGFLANALWEHFSRGERKGESDAESNRRYITKIKER</sequence>
<dbReference type="EMBL" id="CP121694">
    <property type="protein sequence ID" value="WRO21101.1"/>
    <property type="molecule type" value="Genomic_DNA"/>
</dbReference>
<dbReference type="GO" id="GO:0016787">
    <property type="term" value="F:hydrolase activity"/>
    <property type="evidence" value="ECO:0007669"/>
    <property type="project" value="UniProtKB-KW"/>
</dbReference>
<proteinExistence type="predicted"/>
<dbReference type="Pfam" id="PF06824">
    <property type="entry name" value="Glyco_hydro_125"/>
    <property type="match status" value="1"/>
</dbReference>
<dbReference type="SMART" id="SM01149">
    <property type="entry name" value="DUF1237"/>
    <property type="match status" value="1"/>
</dbReference>
<gene>
    <name evidence="1" type="ORF">MFMK1_000895</name>
</gene>
<dbReference type="SUPFAM" id="SSF48208">
    <property type="entry name" value="Six-hairpin glycosidases"/>
    <property type="match status" value="1"/>
</dbReference>
<dbReference type="RefSeq" id="WP_366923958.1">
    <property type="nucleotide sequence ID" value="NZ_CP121694.1"/>
</dbReference>
<dbReference type="InterPro" id="IPR012341">
    <property type="entry name" value="6hp_glycosidase-like_sf"/>
</dbReference>
<reference evidence="1 2" key="1">
    <citation type="submission" date="2023-04" db="EMBL/GenBank/DDBJ databases">
        <authorList>
            <person name="Hsu D."/>
        </authorList>
    </citation>
    <scope>NUCLEOTIDE SEQUENCE [LARGE SCALE GENOMIC DNA]</scope>
    <source>
        <strain evidence="1 2">MK1</strain>
    </source>
</reference>
<dbReference type="AlphaFoldDB" id="A0AAU0UJ57"/>
<accession>A0AAU0UJ57</accession>
<dbReference type="KEGG" id="dbc:MFMK1_000895"/>
<evidence type="ECO:0000313" key="1">
    <source>
        <dbReference type="EMBL" id="WRO21101.1"/>
    </source>
</evidence>
<organism evidence="1 2">
    <name type="scientific">Metallumcola ferriviriculae</name>
    <dbReference type="NCBI Taxonomy" id="3039180"/>
    <lineage>
        <taxon>Bacteria</taxon>
        <taxon>Bacillati</taxon>
        <taxon>Bacillota</taxon>
        <taxon>Clostridia</taxon>
        <taxon>Neomoorellales</taxon>
        <taxon>Desulfitibacteraceae</taxon>
        <taxon>Metallumcola</taxon>
    </lineage>
</organism>
<name>A0AAU0UJ57_9FIRM</name>
<dbReference type="PANTHER" id="PTHR31047">
    <property type="entry name" value="MEIOTICALLY UP-REGULATED GENE 157 PROTEIN"/>
    <property type="match status" value="1"/>
</dbReference>